<feature type="domain" description="PAC" evidence="6">
    <location>
        <begin position="214"/>
        <end position="266"/>
    </location>
</feature>
<accession>A0A0U4WT30</accession>
<evidence type="ECO:0000259" key="6">
    <source>
        <dbReference type="PROSITE" id="PS50113"/>
    </source>
</evidence>
<evidence type="ECO:0000259" key="8">
    <source>
        <dbReference type="PROSITE" id="PS50887"/>
    </source>
</evidence>
<evidence type="ECO:0000256" key="2">
    <source>
        <dbReference type="ARBA" id="ARBA00004533"/>
    </source>
</evidence>
<dbReference type="Pfam" id="PF00563">
    <property type="entry name" value="EAL"/>
    <property type="match status" value="1"/>
</dbReference>
<dbReference type="SMART" id="SM00091">
    <property type="entry name" value="PAS"/>
    <property type="match status" value="1"/>
</dbReference>
<dbReference type="InterPro" id="IPR001633">
    <property type="entry name" value="EAL_dom"/>
</dbReference>
<dbReference type="InterPro" id="IPR001789">
    <property type="entry name" value="Sig_transdc_resp-reg_receiver"/>
</dbReference>
<dbReference type="Pfam" id="PF00990">
    <property type="entry name" value="GGDEF"/>
    <property type="match status" value="1"/>
</dbReference>
<dbReference type="PROSITE" id="PS50112">
    <property type="entry name" value="PAS"/>
    <property type="match status" value="1"/>
</dbReference>
<dbReference type="Pfam" id="PF00989">
    <property type="entry name" value="PAS"/>
    <property type="match status" value="1"/>
</dbReference>
<dbReference type="KEGG" id="por:APT59_14390"/>
<comment type="caution">
    <text evidence="3">Lacks conserved residue(s) required for the propagation of feature annotation.</text>
</comment>
<dbReference type="GO" id="GO:0005886">
    <property type="term" value="C:plasma membrane"/>
    <property type="evidence" value="ECO:0007669"/>
    <property type="project" value="UniProtKB-SubCell"/>
</dbReference>
<comment type="subcellular location">
    <subcellularLocation>
        <location evidence="2">Cell inner membrane</location>
    </subcellularLocation>
</comment>
<dbReference type="InterPro" id="IPR000160">
    <property type="entry name" value="GGDEF_dom"/>
</dbReference>
<dbReference type="InterPro" id="IPR000700">
    <property type="entry name" value="PAS-assoc_C"/>
</dbReference>
<dbReference type="InterPro" id="IPR052155">
    <property type="entry name" value="Biofilm_reg_signaling"/>
</dbReference>
<dbReference type="PROSITE" id="PS50887">
    <property type="entry name" value="GGDEF"/>
    <property type="match status" value="1"/>
</dbReference>
<reference evidence="9 10" key="1">
    <citation type="submission" date="2016-01" db="EMBL/GenBank/DDBJ databases">
        <title>Annotation of Pseudomonas oryzihabitans USDA-ARS-USMARC-56511.</title>
        <authorList>
            <person name="Harhay G.P."/>
            <person name="Harhay D.M."/>
            <person name="Smith T.P.L."/>
            <person name="Bono J.L."/>
            <person name="Heaton M.P."/>
            <person name="Clawson M.L."/>
            <person name="Chitko-Mckown C.G."/>
            <person name="Capik S.F."/>
            <person name="DeDonder K.D."/>
            <person name="Apley M.D."/>
            <person name="Lubbers B.V."/>
            <person name="White B.J."/>
            <person name="Larson R.L."/>
        </authorList>
    </citation>
    <scope>NUCLEOTIDE SEQUENCE [LARGE SCALE GENOMIC DNA]</scope>
    <source>
        <strain evidence="9 10">USDA-ARS-USMARC-56511</strain>
    </source>
</reference>
<sequence>MDVNLMVVSTKARATGFIKSLGSTSTVFGVSQFNSVGSALEALKGEEKPDVIVLVLTKSVLKPVKILELLSAAAKKSSPIPVLLLGSESFRARVDFALQEGAHIYIGDELSHPRLLIQVLQDVWTGSEGYRVRNSALSRAKITLDSISDGVIGTDGEGKVEYINPAAEKLTGWPKELAKGKPVSDVMKVKLDGAFGDIPHPVELALSKLAPTGLSAGAVLLRRNGGSIDIEDSTAPMIDEKGAVTGAVIVFHDVSMERAMKAKMTYLAEHDQLTHLPNRLLFRDRAAQSLRSAVRNHSNVAILFLDLDNFKGINDSFGHSVGDKLLVSVAARLSGCVREEDTVSRQGGDEFLVLLAGLKSREAAEKVAKKIISSCNEPYLIDHQEIHITISMGIGFSPQEHVDIDSLIAQADTAMYRTKQNGRNGYTFFSNEIGAQAQERQKIEEGLRQCIDLNEIRLVYQPKIDLSNGAVVGVEALMRWRNDALGEVAPNSFIPVAEATRLVVALGRWAIKEACTQIGQWKSLGLGEIKIAVNVSALELEDDSYADYVSTVLRDCKLDPGLLQLEVTETIFIKDLSECLIRLEVLKEAGVLLALDDFGTGYSSFSYLTRMPFDFLKIDRSFVHDIELDSGREAVVGAMLSMAKSLGLTVIAEGIETSAEADFFMNSGCDQAQGFFFSKPLEAMDMSYFLSQQRLSTA</sequence>
<dbReference type="InterPro" id="IPR035965">
    <property type="entry name" value="PAS-like_dom_sf"/>
</dbReference>
<dbReference type="AlphaFoldDB" id="A0A0U4WT30"/>
<feature type="domain" description="PAS" evidence="5">
    <location>
        <begin position="136"/>
        <end position="181"/>
    </location>
</feature>
<dbReference type="NCBIfam" id="TIGR00229">
    <property type="entry name" value="sensory_box"/>
    <property type="match status" value="1"/>
</dbReference>
<dbReference type="GO" id="GO:0006355">
    <property type="term" value="P:regulation of DNA-templated transcription"/>
    <property type="evidence" value="ECO:0007669"/>
    <property type="project" value="InterPro"/>
</dbReference>
<evidence type="ECO:0000256" key="1">
    <source>
        <dbReference type="ARBA" id="ARBA00001946"/>
    </source>
</evidence>
<evidence type="ECO:0000313" key="10">
    <source>
        <dbReference type="Proteomes" id="UP000064137"/>
    </source>
</evidence>
<proteinExistence type="predicted"/>
<feature type="domain" description="GGDEF" evidence="8">
    <location>
        <begin position="298"/>
        <end position="431"/>
    </location>
</feature>
<evidence type="ECO:0000259" key="5">
    <source>
        <dbReference type="PROSITE" id="PS50112"/>
    </source>
</evidence>
<dbReference type="CDD" id="cd01949">
    <property type="entry name" value="GGDEF"/>
    <property type="match status" value="1"/>
</dbReference>
<dbReference type="OrthoDB" id="9804951at2"/>
<name>A0A0U4WT30_9PSED</name>
<feature type="domain" description="EAL" evidence="7">
    <location>
        <begin position="440"/>
        <end position="694"/>
    </location>
</feature>
<comment type="cofactor">
    <cofactor evidence="1">
        <name>Mg(2+)</name>
        <dbReference type="ChEBI" id="CHEBI:18420"/>
    </cofactor>
</comment>
<evidence type="ECO:0000259" key="4">
    <source>
        <dbReference type="PROSITE" id="PS50110"/>
    </source>
</evidence>
<dbReference type="GO" id="GO:0003824">
    <property type="term" value="F:catalytic activity"/>
    <property type="evidence" value="ECO:0007669"/>
    <property type="project" value="UniProtKB-ARBA"/>
</dbReference>
<dbReference type="GO" id="GO:0000160">
    <property type="term" value="P:phosphorelay signal transduction system"/>
    <property type="evidence" value="ECO:0007669"/>
    <property type="project" value="InterPro"/>
</dbReference>
<dbReference type="EMBL" id="CP013987">
    <property type="protein sequence ID" value="ALZ85325.1"/>
    <property type="molecule type" value="Genomic_DNA"/>
</dbReference>
<evidence type="ECO:0008006" key="11">
    <source>
        <dbReference type="Google" id="ProtNLM"/>
    </source>
</evidence>
<dbReference type="SUPFAM" id="SSF55785">
    <property type="entry name" value="PYP-like sensor domain (PAS domain)"/>
    <property type="match status" value="1"/>
</dbReference>
<dbReference type="PROSITE" id="PS50110">
    <property type="entry name" value="RESPONSE_REGULATORY"/>
    <property type="match status" value="1"/>
</dbReference>
<dbReference type="RefSeq" id="WP_059315490.1">
    <property type="nucleotide sequence ID" value="NZ_CP013987.1"/>
</dbReference>
<organism evidence="9 10">
    <name type="scientific">Pseudomonas oryzihabitans</name>
    <dbReference type="NCBI Taxonomy" id="47885"/>
    <lineage>
        <taxon>Bacteria</taxon>
        <taxon>Pseudomonadati</taxon>
        <taxon>Pseudomonadota</taxon>
        <taxon>Gammaproteobacteria</taxon>
        <taxon>Pseudomonadales</taxon>
        <taxon>Pseudomonadaceae</taxon>
        <taxon>Pseudomonas</taxon>
    </lineage>
</organism>
<dbReference type="Proteomes" id="UP000064137">
    <property type="component" value="Chromosome"/>
</dbReference>
<dbReference type="FunFam" id="3.30.70.270:FF:000001">
    <property type="entry name" value="Diguanylate cyclase domain protein"/>
    <property type="match status" value="1"/>
</dbReference>
<dbReference type="PROSITE" id="PS50113">
    <property type="entry name" value="PAC"/>
    <property type="match status" value="1"/>
</dbReference>
<dbReference type="Gene3D" id="3.20.20.450">
    <property type="entry name" value="EAL domain"/>
    <property type="match status" value="1"/>
</dbReference>
<dbReference type="SUPFAM" id="SSF55073">
    <property type="entry name" value="Nucleotide cyclase"/>
    <property type="match status" value="1"/>
</dbReference>
<dbReference type="Gene3D" id="3.30.70.270">
    <property type="match status" value="1"/>
</dbReference>
<dbReference type="PANTHER" id="PTHR44757:SF2">
    <property type="entry name" value="BIOFILM ARCHITECTURE MAINTENANCE PROTEIN MBAA"/>
    <property type="match status" value="1"/>
</dbReference>
<dbReference type="CDD" id="cd01948">
    <property type="entry name" value="EAL"/>
    <property type="match status" value="1"/>
</dbReference>
<protein>
    <recommendedName>
        <fullName evidence="11">EAL domain-containing protein</fullName>
    </recommendedName>
</protein>
<dbReference type="SUPFAM" id="SSF141868">
    <property type="entry name" value="EAL domain-like"/>
    <property type="match status" value="1"/>
</dbReference>
<dbReference type="PROSITE" id="PS50883">
    <property type="entry name" value="EAL"/>
    <property type="match status" value="1"/>
</dbReference>
<dbReference type="InterPro" id="IPR043128">
    <property type="entry name" value="Rev_trsase/Diguanyl_cyclase"/>
</dbReference>
<dbReference type="InterPro" id="IPR000014">
    <property type="entry name" value="PAS"/>
</dbReference>
<evidence type="ECO:0000313" key="9">
    <source>
        <dbReference type="EMBL" id="ALZ85325.1"/>
    </source>
</evidence>
<dbReference type="Gene3D" id="3.30.450.20">
    <property type="entry name" value="PAS domain"/>
    <property type="match status" value="1"/>
</dbReference>
<dbReference type="InterPro" id="IPR013767">
    <property type="entry name" value="PAS_fold"/>
</dbReference>
<gene>
    <name evidence="9" type="ORF">APT59_14390</name>
</gene>
<dbReference type="CDD" id="cd00130">
    <property type="entry name" value="PAS"/>
    <property type="match status" value="1"/>
</dbReference>
<dbReference type="PANTHER" id="PTHR44757">
    <property type="entry name" value="DIGUANYLATE CYCLASE DGCP"/>
    <property type="match status" value="1"/>
</dbReference>
<dbReference type="InterPro" id="IPR035919">
    <property type="entry name" value="EAL_sf"/>
</dbReference>
<evidence type="ECO:0000256" key="3">
    <source>
        <dbReference type="PROSITE-ProRule" id="PRU00169"/>
    </source>
</evidence>
<dbReference type="NCBIfam" id="TIGR00254">
    <property type="entry name" value="GGDEF"/>
    <property type="match status" value="1"/>
</dbReference>
<dbReference type="SMART" id="SM00052">
    <property type="entry name" value="EAL"/>
    <property type="match status" value="1"/>
</dbReference>
<feature type="domain" description="Response regulatory" evidence="4">
    <location>
        <begin position="4"/>
        <end position="123"/>
    </location>
</feature>
<dbReference type="SMART" id="SM00267">
    <property type="entry name" value="GGDEF"/>
    <property type="match status" value="1"/>
</dbReference>
<evidence type="ECO:0000259" key="7">
    <source>
        <dbReference type="PROSITE" id="PS50883"/>
    </source>
</evidence>
<dbReference type="InterPro" id="IPR029787">
    <property type="entry name" value="Nucleotide_cyclase"/>
</dbReference>